<dbReference type="AlphaFoldDB" id="A0A2M6T1C5"/>
<evidence type="ECO:0000256" key="3">
    <source>
        <dbReference type="ARBA" id="ARBA00022917"/>
    </source>
</evidence>
<evidence type="ECO:0000256" key="4">
    <source>
        <dbReference type="SAM" id="Coils"/>
    </source>
</evidence>
<reference evidence="7" key="1">
    <citation type="submission" date="2017-09" db="EMBL/GenBank/DDBJ databases">
        <title>Depth-based differentiation of microbial function through sediment-hosted aquifers and enrichment of novel symbionts in the deep terrestrial subsurface.</title>
        <authorList>
            <person name="Probst A.J."/>
            <person name="Ladd B."/>
            <person name="Jarett J.K."/>
            <person name="Geller-Mcgrath D.E."/>
            <person name="Sieber C.M.K."/>
            <person name="Emerson J.B."/>
            <person name="Anantharaman K."/>
            <person name="Thomas B.C."/>
            <person name="Malmstrom R."/>
            <person name="Stieglmeier M."/>
            <person name="Klingl A."/>
            <person name="Woyke T."/>
            <person name="Ryan C.M."/>
            <person name="Banfield J.F."/>
        </authorList>
    </citation>
    <scope>NUCLEOTIDE SEQUENCE [LARGE SCALE GENOMIC DNA]</scope>
</reference>
<comment type="similarity">
    <text evidence="1">Belongs to the prokaryotic/mitochondrial release factor family.</text>
</comment>
<keyword evidence="2" id="KW-0488">Methylation</keyword>
<accession>A0A2M6T1C5</accession>
<dbReference type="Pfam" id="PF03462">
    <property type="entry name" value="PCRF"/>
    <property type="match status" value="1"/>
</dbReference>
<dbReference type="Pfam" id="PF00472">
    <property type="entry name" value="RF-1"/>
    <property type="match status" value="1"/>
</dbReference>
<dbReference type="Gene3D" id="6.10.140.1950">
    <property type="match status" value="1"/>
</dbReference>
<evidence type="ECO:0000256" key="2">
    <source>
        <dbReference type="ARBA" id="ARBA00022481"/>
    </source>
</evidence>
<feature type="domain" description="Prokaryotic-type class I peptide chain release factors" evidence="5">
    <location>
        <begin position="234"/>
        <end position="250"/>
    </location>
</feature>
<dbReference type="SMART" id="SM00937">
    <property type="entry name" value="PCRF"/>
    <property type="match status" value="1"/>
</dbReference>
<dbReference type="FunFam" id="3.30.160.20:FF:000004">
    <property type="entry name" value="Peptide chain release factor 1"/>
    <property type="match status" value="1"/>
</dbReference>
<dbReference type="GO" id="GO:0003747">
    <property type="term" value="F:translation release factor activity"/>
    <property type="evidence" value="ECO:0007669"/>
    <property type="project" value="InterPro"/>
</dbReference>
<dbReference type="Proteomes" id="UP000229390">
    <property type="component" value="Unassembled WGS sequence"/>
</dbReference>
<dbReference type="PANTHER" id="PTHR43804">
    <property type="entry name" value="LD18447P"/>
    <property type="match status" value="1"/>
</dbReference>
<sequence length="357" mass="40992">MSPVNIEEIKKESESVISQLGDPELISDPKKLEELSRRKEDLEKILDKEKGISELKIRLEENQEIIKAQEDPELVSLAQVETSQLEKKIKVLEKEIENLIEDEESAKKQAVIMEIRAGTGGDEAALFCGDLFRTYSRYADRCGWQMKVLDSNPTEIGGFKEIIFELSPTGRREEKNDIWALMKYEAGVHRVQRIPETEKSGRIHTSTISVAVLLKPKLTETKIRSDDLKIEFFRASGPGGQNVNRRETAVRIIHLPSGLIVTSQTERSQLDNRQNAMTILAARLMEKQQQEAEESLSDKRKTQIGWAKRAEKIRTYNFPQDRITDHRIKKSWHNLEEILNGDLERIINDLKNSEMSE</sequence>
<dbReference type="PANTHER" id="PTHR43804:SF7">
    <property type="entry name" value="LD18447P"/>
    <property type="match status" value="1"/>
</dbReference>
<keyword evidence="4" id="KW-0175">Coiled coil</keyword>
<evidence type="ECO:0000313" key="7">
    <source>
        <dbReference type="Proteomes" id="UP000229390"/>
    </source>
</evidence>
<dbReference type="NCBIfam" id="NF001859">
    <property type="entry name" value="PRK00591.1"/>
    <property type="match status" value="1"/>
</dbReference>
<protein>
    <submittedName>
        <fullName evidence="6">Peptide chain release factor 1</fullName>
    </submittedName>
</protein>
<gene>
    <name evidence="6" type="ORF">COT34_00075</name>
</gene>
<proteinExistence type="inferred from homology"/>
<organism evidence="6 7">
    <name type="scientific">Candidatus Nealsonbacteria bacterium CG08_land_8_20_14_0_20_43_11</name>
    <dbReference type="NCBI Taxonomy" id="1974706"/>
    <lineage>
        <taxon>Bacteria</taxon>
        <taxon>Candidatus Nealsoniibacteriota</taxon>
    </lineage>
</organism>
<dbReference type="InterPro" id="IPR050057">
    <property type="entry name" value="Prokaryotic/Mito_RF"/>
</dbReference>
<evidence type="ECO:0000259" key="5">
    <source>
        <dbReference type="PROSITE" id="PS00745"/>
    </source>
</evidence>
<keyword evidence="3" id="KW-0648">Protein biosynthesis</keyword>
<comment type="caution">
    <text evidence="6">The sequence shown here is derived from an EMBL/GenBank/DDBJ whole genome shotgun (WGS) entry which is preliminary data.</text>
</comment>
<dbReference type="Gene3D" id="3.30.70.1660">
    <property type="match status" value="1"/>
</dbReference>
<dbReference type="InterPro" id="IPR005139">
    <property type="entry name" value="PCRF"/>
</dbReference>
<evidence type="ECO:0000256" key="1">
    <source>
        <dbReference type="ARBA" id="ARBA00010835"/>
    </source>
</evidence>
<dbReference type="PROSITE" id="PS00745">
    <property type="entry name" value="RF_PROK_I"/>
    <property type="match status" value="1"/>
</dbReference>
<evidence type="ECO:0000313" key="6">
    <source>
        <dbReference type="EMBL" id="PIS39120.1"/>
    </source>
</evidence>
<dbReference type="InterPro" id="IPR000352">
    <property type="entry name" value="Pep_chain_release_fac_I"/>
</dbReference>
<dbReference type="GO" id="GO:0005737">
    <property type="term" value="C:cytoplasm"/>
    <property type="evidence" value="ECO:0007669"/>
    <property type="project" value="UniProtKB-ARBA"/>
</dbReference>
<dbReference type="Gene3D" id="3.30.160.20">
    <property type="match status" value="1"/>
</dbReference>
<feature type="coiled-coil region" evidence="4">
    <location>
        <begin position="32"/>
        <end position="109"/>
    </location>
</feature>
<dbReference type="EMBL" id="PEYE01000002">
    <property type="protein sequence ID" value="PIS39120.1"/>
    <property type="molecule type" value="Genomic_DNA"/>
</dbReference>
<dbReference type="InterPro" id="IPR045853">
    <property type="entry name" value="Pep_chain_release_fac_I_sf"/>
</dbReference>
<name>A0A2M6T1C5_9BACT</name>
<dbReference type="SUPFAM" id="SSF75620">
    <property type="entry name" value="Release factor"/>
    <property type="match status" value="1"/>
</dbReference>